<reference evidence="4" key="2">
    <citation type="submission" date="2024-05" db="EMBL/GenBank/DDBJ databases">
        <title>Rhodohalobacter halophilus gen. nov., sp. nov., a moderately halophilic member of the family Balneolaceae.</title>
        <authorList>
            <person name="Xia J."/>
        </authorList>
    </citation>
    <scope>NUCLEOTIDE SEQUENCE</scope>
    <source>
        <strain evidence="4">WB101</strain>
    </source>
</reference>
<evidence type="ECO:0000256" key="1">
    <source>
        <dbReference type="ARBA" id="ARBA00004948"/>
    </source>
</evidence>
<dbReference type="SUPFAM" id="SSF51391">
    <property type="entry name" value="Thiamin phosphate synthase"/>
    <property type="match status" value="1"/>
</dbReference>
<sequence length="228" mass="25936">MMKKEITGGIYLVLDPSINKTELLEKLEQALNGGVDIIQIWNNWPESISHSGKVEFIEEILDLTKRHNVPVLMNNDWKMLKETDMDGVHLDQIPEDYDQIQSKIQRDFIAGITCSNNLEVIQWAENHDIDYISFCSMFPSNSVDSCEIVRTETVRKAREITDIPLFVSGGITPKNLSELDDLDFQGVAVISGILTSDSPRIMANEYKKKLKNKVPLRRVKERQSRSGG</sequence>
<organism evidence="4 5">
    <name type="scientific">Rhodohalobacter sulfatireducens</name>
    <dbReference type="NCBI Taxonomy" id="2911366"/>
    <lineage>
        <taxon>Bacteria</taxon>
        <taxon>Pseudomonadati</taxon>
        <taxon>Balneolota</taxon>
        <taxon>Balneolia</taxon>
        <taxon>Balneolales</taxon>
        <taxon>Balneolaceae</taxon>
        <taxon>Rhodohalobacter</taxon>
    </lineage>
</organism>
<dbReference type="PANTHER" id="PTHR20857">
    <property type="entry name" value="THIAMINE-PHOSPHATE PYROPHOSPHORYLASE"/>
    <property type="match status" value="1"/>
</dbReference>
<dbReference type="PANTHER" id="PTHR20857:SF23">
    <property type="entry name" value="THIAMINE BIOSYNTHETIC BIFUNCTIONAL ENZYME"/>
    <property type="match status" value="1"/>
</dbReference>
<gene>
    <name evidence="4" type="ORF">L6773_20320</name>
</gene>
<evidence type="ECO:0000313" key="4">
    <source>
        <dbReference type="EMBL" id="MCG2590927.1"/>
    </source>
</evidence>
<evidence type="ECO:0000313" key="5">
    <source>
        <dbReference type="Proteomes" id="UP001165366"/>
    </source>
</evidence>
<dbReference type="RefSeq" id="WP_237856445.1">
    <property type="nucleotide sequence ID" value="NZ_JAKLWS010000049.1"/>
</dbReference>
<comment type="pathway">
    <text evidence="1">Cofactor biosynthesis; thiamine diphosphate biosynthesis.</text>
</comment>
<dbReference type="InterPro" id="IPR036206">
    <property type="entry name" value="ThiamineP_synth_sf"/>
</dbReference>
<dbReference type="Proteomes" id="UP001165366">
    <property type="component" value="Unassembled WGS sequence"/>
</dbReference>
<dbReference type="InterPro" id="IPR022998">
    <property type="entry name" value="ThiamineP_synth_TenI"/>
</dbReference>
<name>A0ABS9KJA0_9BACT</name>
<proteinExistence type="predicted"/>
<keyword evidence="5" id="KW-1185">Reference proteome</keyword>
<evidence type="ECO:0000259" key="3">
    <source>
        <dbReference type="Pfam" id="PF02581"/>
    </source>
</evidence>
<keyword evidence="2" id="KW-0784">Thiamine biosynthesis</keyword>
<comment type="caution">
    <text evidence="4">The sequence shown here is derived from an EMBL/GenBank/DDBJ whole genome shotgun (WGS) entry which is preliminary data.</text>
</comment>
<feature type="domain" description="Thiamine phosphate synthase/TenI" evidence="3">
    <location>
        <begin position="10"/>
        <end position="193"/>
    </location>
</feature>
<protein>
    <submittedName>
        <fullName evidence="4">Thiamine phosphate synthase</fullName>
    </submittedName>
</protein>
<reference evidence="4" key="1">
    <citation type="submission" date="2022-01" db="EMBL/GenBank/DDBJ databases">
        <authorList>
            <person name="Wang Y."/>
        </authorList>
    </citation>
    <scope>NUCLEOTIDE SEQUENCE</scope>
    <source>
        <strain evidence="4">WB101</strain>
    </source>
</reference>
<dbReference type="Pfam" id="PF02581">
    <property type="entry name" value="TMP-TENI"/>
    <property type="match status" value="1"/>
</dbReference>
<dbReference type="CDD" id="cd00564">
    <property type="entry name" value="TMP_TenI"/>
    <property type="match status" value="1"/>
</dbReference>
<accession>A0ABS9KJA0</accession>
<dbReference type="EMBL" id="JAKLWS010000049">
    <property type="protein sequence ID" value="MCG2590927.1"/>
    <property type="molecule type" value="Genomic_DNA"/>
</dbReference>
<dbReference type="InterPro" id="IPR013785">
    <property type="entry name" value="Aldolase_TIM"/>
</dbReference>
<evidence type="ECO:0000256" key="2">
    <source>
        <dbReference type="ARBA" id="ARBA00022977"/>
    </source>
</evidence>
<dbReference type="Gene3D" id="3.20.20.70">
    <property type="entry name" value="Aldolase class I"/>
    <property type="match status" value="1"/>
</dbReference>